<proteinExistence type="predicted"/>
<name>A0A3N1ME10_9PROT</name>
<dbReference type="Gene3D" id="3.30.30.40">
    <property type="match status" value="1"/>
</dbReference>
<dbReference type="InterPro" id="IPR004165">
    <property type="entry name" value="CoA_trans_fam_I"/>
</dbReference>
<keyword evidence="1" id="KW-0808">Transferase</keyword>
<gene>
    <name evidence="1" type="ORF">EDC65_0699</name>
</gene>
<accession>A0A3N1ME10</accession>
<dbReference type="Pfam" id="PF01144">
    <property type="entry name" value="CoA_trans"/>
    <property type="match status" value="1"/>
</dbReference>
<dbReference type="Gene3D" id="3.40.1080.10">
    <property type="entry name" value="Glutaconate Coenzyme A-transferase"/>
    <property type="match status" value="1"/>
</dbReference>
<dbReference type="AlphaFoldDB" id="A0A3N1ME10"/>
<dbReference type="EMBL" id="RJKX01000011">
    <property type="protein sequence ID" value="ROQ01519.1"/>
    <property type="molecule type" value="Genomic_DNA"/>
</dbReference>
<keyword evidence="2" id="KW-1185">Reference proteome</keyword>
<sequence>MASTQFIDLADLADRIPDGAFVALPPDYSNVPMALTHALLRRPVRDLRLLCVPTSGIQADLLIGAGAVASIECAAVSLGEQGPAPRFTAAVVADRLTVIDSTCPAIHAALQASEKGLPFMPLRGILGSDILQHRPDWKVMDNPFAEGPDPIVLLPALQPDLAIFHARWADRQGNVWLGRRRELMTMAHAARRSFVTVEAFFDGDLLAEDELAAGTLPGIYVDAVALAPRGAWPMGLADLYAPDTAHLAGYARQARTEDGFRAYMAANHLEPSLVG</sequence>
<dbReference type="SMART" id="SM00882">
    <property type="entry name" value="CoA_trans"/>
    <property type="match status" value="1"/>
</dbReference>
<dbReference type="InterPro" id="IPR037171">
    <property type="entry name" value="NagB/RpiA_transferase-like"/>
</dbReference>
<reference evidence="1 2" key="1">
    <citation type="submission" date="2018-11" db="EMBL/GenBank/DDBJ databases">
        <title>Genomic Encyclopedia of Type Strains, Phase IV (KMG-IV): sequencing the most valuable type-strain genomes for metagenomic binning, comparative biology and taxonomic classification.</title>
        <authorList>
            <person name="Goeker M."/>
        </authorList>
    </citation>
    <scope>NUCLEOTIDE SEQUENCE [LARGE SCALE GENOMIC DNA]</scope>
    <source>
        <strain evidence="1 2">DSM 5900</strain>
    </source>
</reference>
<evidence type="ECO:0000313" key="1">
    <source>
        <dbReference type="EMBL" id="ROQ01519.1"/>
    </source>
</evidence>
<dbReference type="SUPFAM" id="SSF100950">
    <property type="entry name" value="NagB/RpiA/CoA transferase-like"/>
    <property type="match status" value="1"/>
</dbReference>
<dbReference type="OrthoDB" id="9777193at2"/>
<dbReference type="Proteomes" id="UP000278222">
    <property type="component" value="Unassembled WGS sequence"/>
</dbReference>
<comment type="caution">
    <text evidence="1">The sequence shown here is derived from an EMBL/GenBank/DDBJ whole genome shotgun (WGS) entry which is preliminary data.</text>
</comment>
<organism evidence="1 2">
    <name type="scientific">Stella humosa</name>
    <dbReference type="NCBI Taxonomy" id="94"/>
    <lineage>
        <taxon>Bacteria</taxon>
        <taxon>Pseudomonadati</taxon>
        <taxon>Pseudomonadota</taxon>
        <taxon>Alphaproteobacteria</taxon>
        <taxon>Rhodospirillales</taxon>
        <taxon>Stellaceae</taxon>
        <taxon>Stella</taxon>
    </lineage>
</organism>
<dbReference type="GO" id="GO:0008410">
    <property type="term" value="F:CoA-transferase activity"/>
    <property type="evidence" value="ECO:0007669"/>
    <property type="project" value="InterPro"/>
</dbReference>
<dbReference type="RefSeq" id="WP_123688269.1">
    <property type="nucleotide sequence ID" value="NZ_AP019700.1"/>
</dbReference>
<evidence type="ECO:0000313" key="2">
    <source>
        <dbReference type="Proteomes" id="UP000278222"/>
    </source>
</evidence>
<protein>
    <submittedName>
        <fullName evidence="1">Glutaconate CoA-transferase subunit A</fullName>
    </submittedName>
</protein>